<sequence>MLSDITSDQHDFPRCGLCGALLAGRFTACPSCHARSINALDVLPSQASSSTSSSTGIALGPTRPMPVTRLPLPKPWSPSSRAVRDSFYLTCEYEPTATVASHRRLRRQAALGILSLLLASVAYLGFIRQSSDSDNSAPAVSGRVMVQKAKPPVAMAQRPAAVAPPAPRHVATAVATAAAAAAAVAAPVATAAAAPPDVKRAVSKPDKPRVDVSKHLRAARADLQKSNLAATKARLSAAIAAQPGNPHALRMRSTLSEREQQRDSLLSVARGCEYIEQWSCVSHNAGNALLVDSSSAEAKRLVERAMRESEVASVVTAEPAPAPSHEENNPATHH</sequence>
<evidence type="ECO:0000313" key="4">
    <source>
        <dbReference type="Proteomes" id="UP000254875"/>
    </source>
</evidence>
<organism evidence="3 4">
    <name type="scientific">Paraburkholderia lacunae</name>
    <dbReference type="NCBI Taxonomy" id="2211104"/>
    <lineage>
        <taxon>Bacteria</taxon>
        <taxon>Pseudomonadati</taxon>
        <taxon>Pseudomonadota</taxon>
        <taxon>Betaproteobacteria</taxon>
        <taxon>Burkholderiales</taxon>
        <taxon>Burkholderiaceae</taxon>
        <taxon>Paraburkholderia</taxon>
    </lineage>
</organism>
<feature type="region of interest" description="Disordered" evidence="1">
    <location>
        <begin position="309"/>
        <end position="334"/>
    </location>
</feature>
<dbReference type="Proteomes" id="UP000254875">
    <property type="component" value="Unassembled WGS sequence"/>
</dbReference>
<evidence type="ECO:0000256" key="1">
    <source>
        <dbReference type="SAM" id="MobiDB-lite"/>
    </source>
</evidence>
<accession>A0A370MZL0</accession>
<protein>
    <submittedName>
        <fullName evidence="3">Uncharacterized protein</fullName>
    </submittedName>
</protein>
<dbReference type="OrthoDB" id="9128660at2"/>
<reference evidence="4" key="1">
    <citation type="submission" date="2018-05" db="EMBL/GenBank/DDBJ databases">
        <authorList>
            <person name="Feng T."/>
        </authorList>
    </citation>
    <scope>NUCLEOTIDE SEQUENCE [LARGE SCALE GENOMIC DNA]</scope>
    <source>
        <strain evidence="4">S27</strain>
    </source>
</reference>
<keyword evidence="2" id="KW-0812">Transmembrane</keyword>
<keyword evidence="2" id="KW-0472">Membrane</keyword>
<evidence type="ECO:0000256" key="2">
    <source>
        <dbReference type="SAM" id="Phobius"/>
    </source>
</evidence>
<proteinExistence type="predicted"/>
<keyword evidence="4" id="KW-1185">Reference proteome</keyword>
<name>A0A370MZL0_9BURK</name>
<dbReference type="EMBL" id="QHKS01000032">
    <property type="protein sequence ID" value="RDJ98637.1"/>
    <property type="molecule type" value="Genomic_DNA"/>
</dbReference>
<comment type="caution">
    <text evidence="3">The sequence shown here is derived from an EMBL/GenBank/DDBJ whole genome shotgun (WGS) entry which is preliminary data.</text>
</comment>
<evidence type="ECO:0000313" key="3">
    <source>
        <dbReference type="EMBL" id="RDJ98637.1"/>
    </source>
</evidence>
<dbReference type="AlphaFoldDB" id="A0A370MZL0"/>
<gene>
    <name evidence="3" type="ORF">DLM46_32705</name>
</gene>
<keyword evidence="2" id="KW-1133">Transmembrane helix</keyword>
<feature type="transmembrane region" description="Helical" evidence="2">
    <location>
        <begin position="109"/>
        <end position="126"/>
    </location>
</feature>